<dbReference type="PANTHER" id="PTHR13318:SF190">
    <property type="entry name" value="PARTNER OF PAIRED, ISOFORM B"/>
    <property type="match status" value="1"/>
</dbReference>
<evidence type="ECO:0000259" key="3">
    <source>
        <dbReference type="PROSITE" id="PS50097"/>
    </source>
</evidence>
<reference evidence="4" key="2">
    <citation type="journal article" date="2023" name="Plants (Basel)">
        <title>Annotation of the Turnera subulata (Passifloraceae) Draft Genome Reveals the S-Locus Evolved after the Divergence of Turneroideae from Passifloroideae in a Stepwise Manner.</title>
        <authorList>
            <person name="Henning P.M."/>
            <person name="Roalson E.H."/>
            <person name="Mir W."/>
            <person name="McCubbin A.G."/>
            <person name="Shore J.S."/>
        </authorList>
    </citation>
    <scope>NUCLEOTIDE SEQUENCE</scope>
    <source>
        <strain evidence="4">F60SS</strain>
    </source>
</reference>
<proteinExistence type="predicted"/>
<dbReference type="SUPFAM" id="SSF54695">
    <property type="entry name" value="POZ domain"/>
    <property type="match status" value="1"/>
</dbReference>
<evidence type="ECO:0000256" key="1">
    <source>
        <dbReference type="ARBA" id="ARBA00002668"/>
    </source>
</evidence>
<dbReference type="PROSITE" id="PS50097">
    <property type="entry name" value="BTB"/>
    <property type="match status" value="1"/>
</dbReference>
<dbReference type="Gene3D" id="3.80.10.10">
    <property type="entry name" value="Ribonuclease Inhibitor"/>
    <property type="match status" value="2"/>
</dbReference>
<sequence>MASSSGGHGWVMLRCTNPNPNPNQIEPGTKHLETLISTADIHDWEFSTILRHQTIRIQAHQNRLVEQSCYFHGLLSGCFSESSLECIPIHWGPESFLNLLRFIYGCPVDITSHNFLSLFEPALYFGVETLLSKCKSWLSEVAYNRAVAPAIQLDDLIQIWSFGLEYANDFVPELCAGYLARNFMWASSSKFFGNVPSNLLLRCIKHPHLTVDSEMHLSNGLVVWIHAKTKQLEPLRNIDQDCIDILKEIRISLLPVWYAAVAYILGRRRCSYFSTLATDSIGAIVKLMRVPPTASIDVLGDGNLDHLRIRLSEYSKKVNLSGCPQLTAAIVRLSLLPGSNSLDVASKKSLEQLPIDLDCLTIDQSGSPHGFPPSFLFEAVEEVDISRCHRLHLEVSAGSFFKAFPSLIKLKAAYLLHFRTATVLKLVQKCSRISEVDLTVDITPLIPGQVSVISSSPIMIPTILRNDMIAGNNSLDMRQSFSNITRLTLEGRTDIVDSGLQSITEFCVSLNYINLKGCIAVTDAGISYLVHRCFKLHSILACDTSFGLKSILALCASSNLDSSPSEHVGKRGSNALAFKLQTLHIGGCKGVDERSLVELLAQAQTLKSLCLRATNLVDEALYSFSGSLLEALDVSNTMVSRAALAHIVFRNPMLKCFMARDCKNLIQQESNNTGMEISSSCPLLELYTGLGKQCRLEEISFGWGFSYLSLSALGPAIVSLRVLSVGLGASLGEDALRLLPTTCPMLMKIYLYFQVISDCIVTNIFASLMHLEVLVLCYCVGDISISSFNLPLRNIKKLWLHGVTPWLTINDLGILTQNLENLVDLSLLGCRLLNSDCLRVITHGWPGLSSIHIEDCGEITANGVSPLFNCTALEDLVLRHNGAGIHKDFILEAASKLPILRQVSLDLCDAIDGDLDIPDICGHAIPFLYQPQLLKLTRHISLLNLSQFHGRYYLSVVKIARCKFHVCSSIVAFSEDARMPVHKETLVLVWNSESLVRTVVKERL</sequence>
<comment type="function">
    <text evidence="1">May act as a substrate-specific adapter of an E3 ubiquitin-protein ligase complex (CUL3-RBX1-BTB) which mediates the ubiquitination and subsequent proteasomal degradation of target proteins.</text>
</comment>
<evidence type="ECO:0000256" key="2">
    <source>
        <dbReference type="ARBA" id="ARBA00004906"/>
    </source>
</evidence>
<dbReference type="PANTHER" id="PTHR13318">
    <property type="entry name" value="PARTNER OF PAIRED, ISOFORM B-RELATED"/>
    <property type="match status" value="1"/>
</dbReference>
<dbReference type="CDD" id="cd18186">
    <property type="entry name" value="BTB_POZ_ZBTB_KLHL-like"/>
    <property type="match status" value="1"/>
</dbReference>
<dbReference type="InterPro" id="IPR006553">
    <property type="entry name" value="Leu-rich_rpt_Cys-con_subtyp"/>
</dbReference>
<accession>A0A9Q0GIS4</accession>
<dbReference type="InterPro" id="IPR011333">
    <property type="entry name" value="SKP1/BTB/POZ_sf"/>
</dbReference>
<dbReference type="Pfam" id="PF00651">
    <property type="entry name" value="BTB"/>
    <property type="match status" value="1"/>
</dbReference>
<dbReference type="SMART" id="SM00225">
    <property type="entry name" value="BTB"/>
    <property type="match status" value="1"/>
</dbReference>
<gene>
    <name evidence="4" type="ORF">Tsubulata_037912</name>
</gene>
<evidence type="ECO:0000313" key="5">
    <source>
        <dbReference type="Proteomes" id="UP001141552"/>
    </source>
</evidence>
<dbReference type="InterPro" id="IPR000210">
    <property type="entry name" value="BTB/POZ_dom"/>
</dbReference>
<dbReference type="GO" id="GO:0031146">
    <property type="term" value="P:SCF-dependent proteasomal ubiquitin-dependent protein catabolic process"/>
    <property type="evidence" value="ECO:0007669"/>
    <property type="project" value="TreeGrafter"/>
</dbReference>
<dbReference type="Pfam" id="PF07707">
    <property type="entry name" value="BACK"/>
    <property type="match status" value="1"/>
</dbReference>
<protein>
    <recommendedName>
        <fullName evidence="3">BTB domain-containing protein</fullName>
    </recommendedName>
</protein>
<dbReference type="SUPFAM" id="SSF52047">
    <property type="entry name" value="RNI-like"/>
    <property type="match status" value="2"/>
</dbReference>
<dbReference type="Proteomes" id="UP001141552">
    <property type="component" value="Unassembled WGS sequence"/>
</dbReference>
<dbReference type="GO" id="GO:0019005">
    <property type="term" value="C:SCF ubiquitin ligase complex"/>
    <property type="evidence" value="ECO:0007669"/>
    <property type="project" value="TreeGrafter"/>
</dbReference>
<dbReference type="AlphaFoldDB" id="A0A9Q0GIS4"/>
<dbReference type="Gene3D" id="3.30.710.10">
    <property type="entry name" value="Potassium Channel Kv1.1, Chain A"/>
    <property type="match status" value="1"/>
</dbReference>
<dbReference type="InterPro" id="IPR011705">
    <property type="entry name" value="BACK"/>
</dbReference>
<comment type="caution">
    <text evidence="4">The sequence shown here is derived from an EMBL/GenBank/DDBJ whole genome shotgun (WGS) entry which is preliminary data.</text>
</comment>
<comment type="pathway">
    <text evidence="2">Protein modification; protein ubiquitination.</text>
</comment>
<reference evidence="4" key="1">
    <citation type="submission" date="2022-02" db="EMBL/GenBank/DDBJ databases">
        <authorList>
            <person name="Henning P.M."/>
            <person name="McCubbin A.G."/>
            <person name="Shore J.S."/>
        </authorList>
    </citation>
    <scope>NUCLEOTIDE SEQUENCE</scope>
    <source>
        <strain evidence="4">F60SS</strain>
        <tissue evidence="4">Leaves</tissue>
    </source>
</reference>
<dbReference type="SMART" id="SM00367">
    <property type="entry name" value="LRR_CC"/>
    <property type="match status" value="4"/>
</dbReference>
<name>A0A9Q0GIS4_9ROSI</name>
<dbReference type="EMBL" id="JAKUCV010000129">
    <property type="protein sequence ID" value="KAJ4851104.1"/>
    <property type="molecule type" value="Genomic_DNA"/>
</dbReference>
<keyword evidence="5" id="KW-1185">Reference proteome</keyword>
<dbReference type="Gene3D" id="1.25.40.420">
    <property type="match status" value="1"/>
</dbReference>
<feature type="domain" description="BTB" evidence="3">
    <location>
        <begin position="46"/>
        <end position="112"/>
    </location>
</feature>
<evidence type="ECO:0000313" key="4">
    <source>
        <dbReference type="EMBL" id="KAJ4851104.1"/>
    </source>
</evidence>
<dbReference type="OrthoDB" id="775260at2759"/>
<organism evidence="4 5">
    <name type="scientific">Turnera subulata</name>
    <dbReference type="NCBI Taxonomy" id="218843"/>
    <lineage>
        <taxon>Eukaryota</taxon>
        <taxon>Viridiplantae</taxon>
        <taxon>Streptophyta</taxon>
        <taxon>Embryophyta</taxon>
        <taxon>Tracheophyta</taxon>
        <taxon>Spermatophyta</taxon>
        <taxon>Magnoliopsida</taxon>
        <taxon>eudicotyledons</taxon>
        <taxon>Gunneridae</taxon>
        <taxon>Pentapetalae</taxon>
        <taxon>rosids</taxon>
        <taxon>fabids</taxon>
        <taxon>Malpighiales</taxon>
        <taxon>Passifloraceae</taxon>
        <taxon>Turnera</taxon>
    </lineage>
</organism>
<dbReference type="InterPro" id="IPR032675">
    <property type="entry name" value="LRR_dom_sf"/>
</dbReference>